<evidence type="ECO:0000313" key="2">
    <source>
        <dbReference type="EMBL" id="KAK4219853.1"/>
    </source>
</evidence>
<comment type="caution">
    <text evidence="2">The sequence shown here is derived from an EMBL/GenBank/DDBJ whole genome shotgun (WGS) entry which is preliminary data.</text>
</comment>
<dbReference type="AlphaFoldDB" id="A0AAN6YK14"/>
<feature type="compositionally biased region" description="Basic residues" evidence="1">
    <location>
        <begin position="143"/>
        <end position="153"/>
    </location>
</feature>
<reference evidence="2" key="1">
    <citation type="journal article" date="2023" name="Mol. Phylogenet. Evol.">
        <title>Genome-scale phylogeny and comparative genomics of the fungal order Sordariales.</title>
        <authorList>
            <person name="Hensen N."/>
            <person name="Bonometti L."/>
            <person name="Westerberg I."/>
            <person name="Brannstrom I.O."/>
            <person name="Guillou S."/>
            <person name="Cros-Aarteil S."/>
            <person name="Calhoun S."/>
            <person name="Haridas S."/>
            <person name="Kuo A."/>
            <person name="Mondo S."/>
            <person name="Pangilinan J."/>
            <person name="Riley R."/>
            <person name="LaButti K."/>
            <person name="Andreopoulos B."/>
            <person name="Lipzen A."/>
            <person name="Chen C."/>
            <person name="Yan M."/>
            <person name="Daum C."/>
            <person name="Ng V."/>
            <person name="Clum A."/>
            <person name="Steindorff A."/>
            <person name="Ohm R.A."/>
            <person name="Martin F."/>
            <person name="Silar P."/>
            <person name="Natvig D.O."/>
            <person name="Lalanne C."/>
            <person name="Gautier V."/>
            <person name="Ament-Velasquez S.L."/>
            <person name="Kruys A."/>
            <person name="Hutchinson M.I."/>
            <person name="Powell A.J."/>
            <person name="Barry K."/>
            <person name="Miller A.N."/>
            <person name="Grigoriev I.V."/>
            <person name="Debuchy R."/>
            <person name="Gladieux P."/>
            <person name="Hiltunen Thoren M."/>
            <person name="Johannesson H."/>
        </authorList>
    </citation>
    <scope>NUCLEOTIDE SEQUENCE</scope>
    <source>
        <strain evidence="2">PSN293</strain>
    </source>
</reference>
<dbReference type="Proteomes" id="UP001301769">
    <property type="component" value="Unassembled WGS sequence"/>
</dbReference>
<proteinExistence type="predicted"/>
<feature type="compositionally biased region" description="Polar residues" evidence="1">
    <location>
        <begin position="253"/>
        <end position="265"/>
    </location>
</feature>
<name>A0AAN6YK14_9PEZI</name>
<evidence type="ECO:0000313" key="3">
    <source>
        <dbReference type="Proteomes" id="UP001301769"/>
    </source>
</evidence>
<accession>A0AAN6YK14</accession>
<gene>
    <name evidence="2" type="ORF">QBC37DRAFT_72611</name>
</gene>
<sequence>MPFSRKSSVDSTSTADRELQNTQEIQNLQETQWRARAEIFGLIDERWESNRASIRLTGEPTYEELKNIGRLPRSQGILEFRKLIRAPVIGEEIATALWERMATKVRRESEDSHVDLDDPETEIAFQKQFERERLIQEINATRRPSKTSRKLSLKRHDPVHASVMGHDASVTPEIPDSASPAHPGVKWEPTTTDVPVCPALLVSPTSPALPPPPAISTDTTTQPEATKPEDEAPRRKLSWILPLAGPERRRSSTKTNGSDEPSTSEAGTTHSRRGSSGTTRSRTKTTSAKSSLDSNSIPWEEGFWTKAQDKQASQPAESNPNPLQKTTESPVSPMSTVRKKSFSKRIFLKLTETSLVGNIGEFGQSLGAGYGLREGSPVV</sequence>
<organism evidence="2 3">
    <name type="scientific">Rhypophila decipiens</name>
    <dbReference type="NCBI Taxonomy" id="261697"/>
    <lineage>
        <taxon>Eukaryota</taxon>
        <taxon>Fungi</taxon>
        <taxon>Dikarya</taxon>
        <taxon>Ascomycota</taxon>
        <taxon>Pezizomycotina</taxon>
        <taxon>Sordariomycetes</taxon>
        <taxon>Sordariomycetidae</taxon>
        <taxon>Sordariales</taxon>
        <taxon>Naviculisporaceae</taxon>
        <taxon>Rhypophila</taxon>
    </lineage>
</organism>
<reference evidence="2" key="2">
    <citation type="submission" date="2023-05" db="EMBL/GenBank/DDBJ databases">
        <authorList>
            <consortium name="Lawrence Berkeley National Laboratory"/>
            <person name="Steindorff A."/>
            <person name="Hensen N."/>
            <person name="Bonometti L."/>
            <person name="Westerberg I."/>
            <person name="Brannstrom I.O."/>
            <person name="Guillou S."/>
            <person name="Cros-Aarteil S."/>
            <person name="Calhoun S."/>
            <person name="Haridas S."/>
            <person name="Kuo A."/>
            <person name="Mondo S."/>
            <person name="Pangilinan J."/>
            <person name="Riley R."/>
            <person name="Labutti K."/>
            <person name="Andreopoulos B."/>
            <person name="Lipzen A."/>
            <person name="Chen C."/>
            <person name="Yanf M."/>
            <person name="Daum C."/>
            <person name="Ng V."/>
            <person name="Clum A."/>
            <person name="Ohm R."/>
            <person name="Martin F."/>
            <person name="Silar P."/>
            <person name="Natvig D."/>
            <person name="Lalanne C."/>
            <person name="Gautier V."/>
            <person name="Ament-Velasquez S.L."/>
            <person name="Kruys A."/>
            <person name="Hutchinson M.I."/>
            <person name="Powell A.J."/>
            <person name="Barry K."/>
            <person name="Miller A.N."/>
            <person name="Grigoriev I.V."/>
            <person name="Debuchy R."/>
            <person name="Gladieux P."/>
            <person name="Thoren M.H."/>
            <person name="Johannesson H."/>
        </authorList>
    </citation>
    <scope>NUCLEOTIDE SEQUENCE</scope>
    <source>
        <strain evidence="2">PSN293</strain>
    </source>
</reference>
<feature type="compositionally biased region" description="Polar residues" evidence="1">
    <location>
        <begin position="310"/>
        <end position="335"/>
    </location>
</feature>
<keyword evidence="3" id="KW-1185">Reference proteome</keyword>
<feature type="compositionally biased region" description="Low complexity" evidence="1">
    <location>
        <begin position="266"/>
        <end position="291"/>
    </location>
</feature>
<feature type="region of interest" description="Disordered" evidence="1">
    <location>
        <begin position="141"/>
        <end position="160"/>
    </location>
</feature>
<evidence type="ECO:0000256" key="1">
    <source>
        <dbReference type="SAM" id="MobiDB-lite"/>
    </source>
</evidence>
<dbReference type="EMBL" id="MU858046">
    <property type="protein sequence ID" value="KAK4219853.1"/>
    <property type="molecule type" value="Genomic_DNA"/>
</dbReference>
<protein>
    <submittedName>
        <fullName evidence="2">Uncharacterized protein</fullName>
    </submittedName>
</protein>
<feature type="region of interest" description="Disordered" evidence="1">
    <location>
        <begin position="165"/>
        <end position="337"/>
    </location>
</feature>